<keyword evidence="2" id="KW-1185">Reference proteome</keyword>
<reference evidence="1" key="1">
    <citation type="submission" date="2021-08" db="EMBL/GenBank/DDBJ databases">
        <title>The first chromosome-level gecko genome reveals the dynamic sex chromosomes of Neotropical dwarf geckos (Sphaerodactylidae: Sphaerodactylus).</title>
        <authorList>
            <person name="Pinto B.J."/>
            <person name="Keating S.E."/>
            <person name="Gamble T."/>
        </authorList>
    </citation>
    <scope>NUCLEOTIDE SEQUENCE</scope>
    <source>
        <strain evidence="1">TG3544</strain>
    </source>
</reference>
<dbReference type="EMBL" id="CM037620">
    <property type="protein sequence ID" value="KAH7994577.1"/>
    <property type="molecule type" value="Genomic_DNA"/>
</dbReference>
<dbReference type="Proteomes" id="UP000827872">
    <property type="component" value="Linkage Group LG07"/>
</dbReference>
<organism evidence="1 2">
    <name type="scientific">Sphaerodactylus townsendi</name>
    <dbReference type="NCBI Taxonomy" id="933632"/>
    <lineage>
        <taxon>Eukaryota</taxon>
        <taxon>Metazoa</taxon>
        <taxon>Chordata</taxon>
        <taxon>Craniata</taxon>
        <taxon>Vertebrata</taxon>
        <taxon>Euteleostomi</taxon>
        <taxon>Lepidosauria</taxon>
        <taxon>Squamata</taxon>
        <taxon>Bifurcata</taxon>
        <taxon>Gekkota</taxon>
        <taxon>Sphaerodactylidae</taxon>
        <taxon>Sphaerodactylus</taxon>
    </lineage>
</organism>
<comment type="caution">
    <text evidence="1">The sequence shown here is derived from an EMBL/GenBank/DDBJ whole genome shotgun (WGS) entry which is preliminary data.</text>
</comment>
<sequence>MLWCLGPEICIASGHGAERHPDLQPPQVAWVAPLPTLHLVGQGRAFLQVDPTPRGGSVELEEGKDQADAQSPCPKNETTVCGDEELDEETLLQELHLNLVHTALGPLMPEPQWTKLQRYPGPLQAHLMMIK</sequence>
<evidence type="ECO:0000313" key="1">
    <source>
        <dbReference type="EMBL" id="KAH7994577.1"/>
    </source>
</evidence>
<name>A0ACB8EPN4_9SAUR</name>
<gene>
    <name evidence="1" type="ORF">K3G42_010275</name>
</gene>
<proteinExistence type="predicted"/>
<protein>
    <submittedName>
        <fullName evidence="1">Uncharacterized protein</fullName>
    </submittedName>
</protein>
<evidence type="ECO:0000313" key="2">
    <source>
        <dbReference type="Proteomes" id="UP000827872"/>
    </source>
</evidence>
<accession>A0ACB8EPN4</accession>